<evidence type="ECO:0000259" key="16">
    <source>
        <dbReference type="PROSITE" id="PS50994"/>
    </source>
</evidence>
<keyword evidence="13" id="KW-0239">DNA-directed DNA polymerase</keyword>
<evidence type="ECO:0000256" key="4">
    <source>
        <dbReference type="ARBA" id="ARBA00022722"/>
    </source>
</evidence>
<protein>
    <recommendedName>
        <fullName evidence="16">Integrase catalytic domain-containing protein</fullName>
    </recommendedName>
</protein>
<evidence type="ECO:0000256" key="10">
    <source>
        <dbReference type="ARBA" id="ARBA00022842"/>
    </source>
</evidence>
<keyword evidence="6" id="KW-0547">Nucleotide-binding</keyword>
<dbReference type="Gene3D" id="3.30.420.10">
    <property type="entry name" value="Ribonuclease H-like superfamily/Ribonuclease H"/>
    <property type="match status" value="1"/>
</dbReference>
<dbReference type="PANTHER" id="PTHR42648">
    <property type="entry name" value="TRANSPOSASE, PUTATIVE-RELATED"/>
    <property type="match status" value="1"/>
</dbReference>
<dbReference type="GO" id="GO:0015074">
    <property type="term" value="P:DNA integration"/>
    <property type="evidence" value="ECO:0007669"/>
    <property type="project" value="UniProtKB-KW"/>
</dbReference>
<dbReference type="PANTHER" id="PTHR42648:SF11">
    <property type="entry name" value="TRANSPOSON TY4-P GAG-POL POLYPROTEIN"/>
    <property type="match status" value="1"/>
</dbReference>
<keyword evidence="13" id="KW-0548">Nucleotidyltransferase</keyword>
<comment type="function">
    <text evidence="1">The aspartyl protease (PR) mediates the proteolytic cleavages of the Gag and Gag-Pol polyproteins after assembly of the VLP.</text>
</comment>
<dbReference type="GO" id="GO:0008233">
    <property type="term" value="F:peptidase activity"/>
    <property type="evidence" value="ECO:0007669"/>
    <property type="project" value="UniProtKB-KW"/>
</dbReference>
<dbReference type="GO" id="GO:0003887">
    <property type="term" value="F:DNA-directed DNA polymerase activity"/>
    <property type="evidence" value="ECO:0007669"/>
    <property type="project" value="UniProtKB-KW"/>
</dbReference>
<reference evidence="17" key="1">
    <citation type="submission" date="2017-05" db="UniProtKB">
        <authorList>
            <consortium name="EnsemblMetazoa"/>
        </authorList>
    </citation>
    <scope>IDENTIFICATION</scope>
</reference>
<sequence>MLIKLKQITQDSGAQMFVANPQIADIEKNHEWMINSGASKHMTIDRDMLRYYQKFETPEPVWLGQGCTFDKFKEFKAIAEKEKGQKIKAIRGDRGGKFMSEEFRSYLAEDGIKHKYTAAYSPQQNGVTERLNRILGENARSMIIHAGLSNAHGQECIDPFRREVAACEYH</sequence>
<accession>A0A1X7TRP6</accession>
<evidence type="ECO:0000256" key="13">
    <source>
        <dbReference type="ARBA" id="ARBA00022932"/>
    </source>
</evidence>
<evidence type="ECO:0000256" key="7">
    <source>
        <dbReference type="ARBA" id="ARBA00022759"/>
    </source>
</evidence>
<dbReference type="AlphaFoldDB" id="A0A1X7TRP6"/>
<dbReference type="GO" id="GO:0006508">
    <property type="term" value="P:proteolysis"/>
    <property type="evidence" value="ECO:0007669"/>
    <property type="project" value="UniProtKB-KW"/>
</dbReference>
<dbReference type="InterPro" id="IPR012337">
    <property type="entry name" value="RNaseH-like_sf"/>
</dbReference>
<keyword evidence="9" id="KW-0067">ATP-binding</keyword>
<evidence type="ECO:0000256" key="8">
    <source>
        <dbReference type="ARBA" id="ARBA00022801"/>
    </source>
</evidence>
<dbReference type="eggNOG" id="KOG0017">
    <property type="taxonomic scope" value="Eukaryota"/>
</dbReference>
<dbReference type="PROSITE" id="PS50994">
    <property type="entry name" value="INTEGRASE"/>
    <property type="match status" value="1"/>
</dbReference>
<evidence type="ECO:0000256" key="2">
    <source>
        <dbReference type="ARBA" id="ARBA00022612"/>
    </source>
</evidence>
<keyword evidence="8" id="KW-0378">Hydrolase</keyword>
<evidence type="ECO:0000256" key="9">
    <source>
        <dbReference type="ARBA" id="ARBA00022840"/>
    </source>
</evidence>
<evidence type="ECO:0000256" key="14">
    <source>
        <dbReference type="ARBA" id="ARBA00023113"/>
    </source>
</evidence>
<keyword evidence="12" id="KW-0695">RNA-directed DNA polymerase</keyword>
<keyword evidence="13" id="KW-0808">Transferase</keyword>
<keyword evidence="7" id="KW-0255">Endonuclease</keyword>
<keyword evidence="3" id="KW-0645">Protease</keyword>
<evidence type="ECO:0000256" key="3">
    <source>
        <dbReference type="ARBA" id="ARBA00022670"/>
    </source>
</evidence>
<dbReference type="InterPro" id="IPR054722">
    <property type="entry name" value="PolX-like_BBD"/>
</dbReference>
<evidence type="ECO:0000256" key="15">
    <source>
        <dbReference type="ARBA" id="ARBA00023172"/>
    </source>
</evidence>
<evidence type="ECO:0000256" key="6">
    <source>
        <dbReference type="ARBA" id="ARBA00022741"/>
    </source>
</evidence>
<dbReference type="InterPro" id="IPR001584">
    <property type="entry name" value="Integrase_cat-core"/>
</dbReference>
<evidence type="ECO:0000256" key="5">
    <source>
        <dbReference type="ARBA" id="ARBA00022723"/>
    </source>
</evidence>
<keyword evidence="10" id="KW-0460">Magnesium</keyword>
<evidence type="ECO:0000313" key="17">
    <source>
        <dbReference type="EnsemblMetazoa" id="Aqu2.1.17665_001"/>
    </source>
</evidence>
<feature type="domain" description="Integrase catalytic" evidence="16">
    <location>
        <begin position="75"/>
        <end position="170"/>
    </location>
</feature>
<dbReference type="GO" id="GO:0003676">
    <property type="term" value="F:nucleic acid binding"/>
    <property type="evidence" value="ECO:0007669"/>
    <property type="project" value="InterPro"/>
</dbReference>
<keyword evidence="14" id="KW-0917">Virion maturation</keyword>
<evidence type="ECO:0000256" key="1">
    <source>
        <dbReference type="ARBA" id="ARBA00002180"/>
    </source>
</evidence>
<dbReference type="GO" id="GO:0006310">
    <property type="term" value="P:DNA recombination"/>
    <property type="evidence" value="ECO:0007669"/>
    <property type="project" value="UniProtKB-KW"/>
</dbReference>
<dbReference type="GO" id="GO:0005524">
    <property type="term" value="F:ATP binding"/>
    <property type="evidence" value="ECO:0007669"/>
    <property type="project" value="UniProtKB-KW"/>
</dbReference>
<dbReference type="SUPFAM" id="SSF53098">
    <property type="entry name" value="Ribonuclease H-like"/>
    <property type="match status" value="1"/>
</dbReference>
<dbReference type="GO" id="GO:0003964">
    <property type="term" value="F:RNA-directed DNA polymerase activity"/>
    <property type="evidence" value="ECO:0007669"/>
    <property type="project" value="UniProtKB-KW"/>
</dbReference>
<dbReference type="Pfam" id="PF22936">
    <property type="entry name" value="Pol_BBD"/>
    <property type="match status" value="1"/>
</dbReference>
<evidence type="ECO:0000256" key="11">
    <source>
        <dbReference type="ARBA" id="ARBA00022908"/>
    </source>
</evidence>
<evidence type="ECO:0000256" key="12">
    <source>
        <dbReference type="ARBA" id="ARBA00022918"/>
    </source>
</evidence>
<dbReference type="InParanoid" id="A0A1X7TRP6"/>
<dbReference type="EnsemblMetazoa" id="Aqu2.1.17665_001">
    <property type="protein sequence ID" value="Aqu2.1.17665_001"/>
    <property type="gene ID" value="Aqu2.1.17665"/>
</dbReference>
<dbReference type="STRING" id="400682.A0A1X7TRP6"/>
<keyword evidence="15" id="KW-0233">DNA recombination</keyword>
<keyword evidence="2" id="KW-1188">Viral release from host cell</keyword>
<dbReference type="InterPro" id="IPR036397">
    <property type="entry name" value="RNaseH_sf"/>
</dbReference>
<keyword evidence="11" id="KW-0229">DNA integration</keyword>
<dbReference type="GO" id="GO:0046872">
    <property type="term" value="F:metal ion binding"/>
    <property type="evidence" value="ECO:0007669"/>
    <property type="project" value="UniProtKB-KW"/>
</dbReference>
<dbReference type="InterPro" id="IPR039537">
    <property type="entry name" value="Retrotran_Ty1/copia-like"/>
</dbReference>
<name>A0A1X7TRP6_AMPQE</name>
<keyword evidence="4" id="KW-0540">Nuclease</keyword>
<keyword evidence="5" id="KW-0479">Metal-binding</keyword>
<proteinExistence type="predicted"/>
<organism evidence="17">
    <name type="scientific">Amphimedon queenslandica</name>
    <name type="common">Sponge</name>
    <dbReference type="NCBI Taxonomy" id="400682"/>
    <lineage>
        <taxon>Eukaryota</taxon>
        <taxon>Metazoa</taxon>
        <taxon>Porifera</taxon>
        <taxon>Demospongiae</taxon>
        <taxon>Heteroscleromorpha</taxon>
        <taxon>Haplosclerida</taxon>
        <taxon>Niphatidae</taxon>
        <taxon>Amphimedon</taxon>
    </lineage>
</organism>
<dbReference type="GO" id="GO:0004519">
    <property type="term" value="F:endonuclease activity"/>
    <property type="evidence" value="ECO:0007669"/>
    <property type="project" value="UniProtKB-KW"/>
</dbReference>